<evidence type="ECO:0000256" key="1">
    <source>
        <dbReference type="SAM" id="MobiDB-lite"/>
    </source>
</evidence>
<feature type="compositionally biased region" description="Basic and acidic residues" evidence="1">
    <location>
        <begin position="42"/>
        <end position="56"/>
    </location>
</feature>
<reference evidence="2" key="1">
    <citation type="submission" date="2016-06" db="UniProtKB">
        <authorList>
            <consortium name="WormBaseParasite"/>
        </authorList>
    </citation>
    <scope>IDENTIFICATION</scope>
</reference>
<sequence>LQKEDLVEILGPRPFAEKQTYEEIVGQGPLDEDTTLPPGLRDWNKEPPAEAKTESS</sequence>
<organism evidence="2">
    <name type="scientific">Echinostoma caproni</name>
    <dbReference type="NCBI Taxonomy" id="27848"/>
    <lineage>
        <taxon>Eukaryota</taxon>
        <taxon>Metazoa</taxon>
        <taxon>Spiralia</taxon>
        <taxon>Lophotrochozoa</taxon>
        <taxon>Platyhelminthes</taxon>
        <taxon>Trematoda</taxon>
        <taxon>Digenea</taxon>
        <taxon>Plagiorchiida</taxon>
        <taxon>Echinostomata</taxon>
        <taxon>Echinostomatoidea</taxon>
        <taxon>Echinostomatidae</taxon>
        <taxon>Echinostoma</taxon>
    </lineage>
</organism>
<name>A0A183AZD6_9TREM</name>
<feature type="region of interest" description="Disordered" evidence="1">
    <location>
        <begin position="26"/>
        <end position="56"/>
    </location>
</feature>
<protein>
    <submittedName>
        <fullName evidence="2">Secretogranin-3</fullName>
    </submittedName>
</protein>
<dbReference type="AlphaFoldDB" id="A0A183AZD6"/>
<evidence type="ECO:0000313" key="2">
    <source>
        <dbReference type="WBParaSite" id="ECPE_0001235701-mRNA-1"/>
    </source>
</evidence>
<proteinExistence type="predicted"/>
<accession>A0A183AZD6</accession>
<dbReference type="WBParaSite" id="ECPE_0001235701-mRNA-1">
    <property type="protein sequence ID" value="ECPE_0001235701-mRNA-1"/>
    <property type="gene ID" value="ECPE_0001235701"/>
</dbReference>